<proteinExistence type="inferred from homology"/>
<reference evidence="5" key="2">
    <citation type="submission" date="2025-09" db="UniProtKB">
        <authorList>
            <consortium name="Ensembl"/>
        </authorList>
    </citation>
    <scope>IDENTIFICATION</scope>
</reference>
<dbReference type="PANTHER" id="PTHR15565">
    <property type="entry name" value="AATF PROTEIN APOPTOSIS ANTAGONIZING TRANSCRIPTION FACTOR"/>
    <property type="match status" value="1"/>
</dbReference>
<protein>
    <submittedName>
        <fullName evidence="5">Uncharacterized protein</fullName>
    </submittedName>
</protein>
<feature type="compositionally biased region" description="Acidic residues" evidence="2">
    <location>
        <begin position="119"/>
        <end position="148"/>
    </location>
</feature>
<dbReference type="Pfam" id="PF08164">
    <property type="entry name" value="TRAUB"/>
    <property type="match status" value="1"/>
</dbReference>
<dbReference type="AlphaFoldDB" id="A0A3B4AS29"/>
<evidence type="ECO:0000256" key="2">
    <source>
        <dbReference type="SAM" id="MobiDB-lite"/>
    </source>
</evidence>
<accession>A0A3B4AS29</accession>
<feature type="region of interest" description="Disordered" evidence="2">
    <location>
        <begin position="1"/>
        <end position="203"/>
    </location>
</feature>
<evidence type="ECO:0000259" key="3">
    <source>
        <dbReference type="Pfam" id="PF08164"/>
    </source>
</evidence>
<evidence type="ECO:0000259" key="4">
    <source>
        <dbReference type="Pfam" id="PF13339"/>
    </source>
</evidence>
<dbReference type="Proteomes" id="UP000261520">
    <property type="component" value="Unplaced"/>
</dbReference>
<dbReference type="InterPro" id="IPR039223">
    <property type="entry name" value="AATF/Bfr2"/>
</dbReference>
<dbReference type="Pfam" id="PF13339">
    <property type="entry name" value="AATF-Che1"/>
    <property type="match status" value="1"/>
</dbReference>
<evidence type="ECO:0000313" key="5">
    <source>
        <dbReference type="Ensembl" id="ENSPMGP00000019146.1"/>
    </source>
</evidence>
<dbReference type="PANTHER" id="PTHR15565:SF0">
    <property type="entry name" value="PROTEIN AATF"/>
    <property type="match status" value="1"/>
</dbReference>
<feature type="domain" description="Apoptosis-antagonizing transcription factor C-terminal" evidence="3">
    <location>
        <begin position="446"/>
        <end position="527"/>
    </location>
</feature>
<evidence type="ECO:0000313" key="6">
    <source>
        <dbReference type="Proteomes" id="UP000261520"/>
    </source>
</evidence>
<dbReference type="STRING" id="409849.ENSPMGP00000019146"/>
<feature type="compositionally biased region" description="Acidic residues" evidence="2">
    <location>
        <begin position="87"/>
        <end position="110"/>
    </location>
</feature>
<organism evidence="5 6">
    <name type="scientific">Periophthalmus magnuspinnatus</name>
    <dbReference type="NCBI Taxonomy" id="409849"/>
    <lineage>
        <taxon>Eukaryota</taxon>
        <taxon>Metazoa</taxon>
        <taxon>Chordata</taxon>
        <taxon>Craniata</taxon>
        <taxon>Vertebrata</taxon>
        <taxon>Euteleostomi</taxon>
        <taxon>Actinopterygii</taxon>
        <taxon>Neopterygii</taxon>
        <taxon>Teleostei</taxon>
        <taxon>Neoteleostei</taxon>
        <taxon>Acanthomorphata</taxon>
        <taxon>Gobiaria</taxon>
        <taxon>Gobiiformes</taxon>
        <taxon>Gobioidei</taxon>
        <taxon>Gobiidae</taxon>
        <taxon>Oxudercinae</taxon>
        <taxon>Periophthalmus</taxon>
    </lineage>
</organism>
<comment type="similarity">
    <text evidence="1">Belongs to the AATF family.</text>
</comment>
<dbReference type="InterPro" id="IPR012617">
    <property type="entry name" value="AATF_C"/>
</dbReference>
<feature type="compositionally biased region" description="Acidic residues" evidence="2">
    <location>
        <begin position="174"/>
        <end position="196"/>
    </location>
</feature>
<evidence type="ECO:0000256" key="1">
    <source>
        <dbReference type="ARBA" id="ARBA00008966"/>
    </source>
</evidence>
<keyword evidence="6" id="KW-1185">Reference proteome</keyword>
<reference evidence="5" key="1">
    <citation type="submission" date="2025-08" db="UniProtKB">
        <authorList>
            <consortium name="Ensembl"/>
        </authorList>
    </citation>
    <scope>IDENTIFICATION</scope>
</reference>
<dbReference type="Ensembl" id="ENSPMGT00000020414.1">
    <property type="protein sequence ID" value="ENSPMGP00000019146.1"/>
    <property type="gene ID" value="ENSPMGG00000015566.1"/>
</dbReference>
<sequence>MSGSFSQQLEDLLNPQPKFIDPEDDGDEDTKARVIENFNEDEKDNGDRRPSTLRKHAASLLSDTDKRYVGKAVSRKQLMRDMGYSENNDDDDGGDGDEEVDEAVEDDDDNASIICPFQDDGEEEEEAEEEFQEKDEDNNLNDDGDNLNDSEVTFPKGVDFHKLTEGMDDLGVSEGEEEEEESEEDDDEESSEELDDHDNSTVQTFSQDKVNEEVEKGKAVKNQLALWDQLLEGRIKFQKALVSVNQLPQPLTLPEFKKYAEFASALKNSHKALKALQRSLLELHDELLVQNADTRAISLGEQSDEEILSDDDCDVEQRNKKPQKRKLEMAKYPGFMAKRFAAFTPYQNATLQKWHDKTRLTMGKTSKSFGAFERNILTQIEQVLMDKERLIKRVQIRRSEYKVMGKKECAFTLENAMVKEESEKQLKTNSHLKDVDEDIFDDDDFYHQLLRELIERKTSEPDPNDQVAMGRQWLAIQKLRSKIKKKVDTKASKGRKVRYHVHNKLVNFMAPVDHSTMTDEAKSELYRGVPFAQGPVQSL</sequence>
<feature type="domain" description="AATF leucine zipper-containing" evidence="4">
    <location>
        <begin position="213"/>
        <end position="357"/>
    </location>
</feature>
<name>A0A3B4AS29_9GOBI</name>
<dbReference type="InterPro" id="IPR025160">
    <property type="entry name" value="AATF"/>
</dbReference>
<dbReference type="GO" id="GO:0005730">
    <property type="term" value="C:nucleolus"/>
    <property type="evidence" value="ECO:0007669"/>
    <property type="project" value="TreeGrafter"/>
</dbReference>
<dbReference type="GO" id="GO:0006357">
    <property type="term" value="P:regulation of transcription by RNA polymerase II"/>
    <property type="evidence" value="ECO:0007669"/>
    <property type="project" value="TreeGrafter"/>
</dbReference>